<keyword evidence="6 12" id="KW-1133">Transmembrane helix</keyword>
<keyword evidence="10 12" id="KW-0472">Membrane</keyword>
<evidence type="ECO:0000256" key="6">
    <source>
        <dbReference type="ARBA" id="ARBA00022989"/>
    </source>
</evidence>
<dbReference type="Gene3D" id="1.10.630.10">
    <property type="entry name" value="Cytochrome P450"/>
    <property type="match status" value="1"/>
</dbReference>
<evidence type="ECO:0000256" key="9">
    <source>
        <dbReference type="ARBA" id="ARBA00023033"/>
    </source>
</evidence>
<feature type="region of interest" description="Disordered" evidence="11">
    <location>
        <begin position="375"/>
        <end position="405"/>
    </location>
</feature>
<dbReference type="GO" id="GO:0005506">
    <property type="term" value="F:iron ion binding"/>
    <property type="evidence" value="ECO:0007669"/>
    <property type="project" value="InterPro"/>
</dbReference>
<comment type="similarity">
    <text evidence="2">Belongs to the cytochrome P450 family.</text>
</comment>
<dbReference type="InterPro" id="IPR001128">
    <property type="entry name" value="Cyt_P450"/>
</dbReference>
<evidence type="ECO:0000256" key="8">
    <source>
        <dbReference type="ARBA" id="ARBA00023004"/>
    </source>
</evidence>
<dbReference type="RefSeq" id="XP_022136984.1">
    <property type="nucleotide sequence ID" value="XM_022281292.1"/>
</dbReference>
<proteinExistence type="inferred from homology"/>
<feature type="transmembrane region" description="Helical" evidence="12">
    <location>
        <begin position="6"/>
        <end position="25"/>
    </location>
</feature>
<dbReference type="SUPFAM" id="SSF48264">
    <property type="entry name" value="Cytochrome P450"/>
    <property type="match status" value="1"/>
</dbReference>
<organism evidence="13 14">
    <name type="scientific">Momordica charantia</name>
    <name type="common">Bitter gourd</name>
    <name type="synonym">Balsam pear</name>
    <dbReference type="NCBI Taxonomy" id="3673"/>
    <lineage>
        <taxon>Eukaryota</taxon>
        <taxon>Viridiplantae</taxon>
        <taxon>Streptophyta</taxon>
        <taxon>Embryophyta</taxon>
        <taxon>Tracheophyta</taxon>
        <taxon>Spermatophyta</taxon>
        <taxon>Magnoliopsida</taxon>
        <taxon>eudicotyledons</taxon>
        <taxon>Gunneridae</taxon>
        <taxon>Pentapetalae</taxon>
        <taxon>rosids</taxon>
        <taxon>fabids</taxon>
        <taxon>Cucurbitales</taxon>
        <taxon>Cucurbitaceae</taxon>
        <taxon>Momordiceae</taxon>
        <taxon>Momordica</taxon>
    </lineage>
</organism>
<dbReference type="GO" id="GO:0016020">
    <property type="term" value="C:membrane"/>
    <property type="evidence" value="ECO:0007669"/>
    <property type="project" value="UniProtKB-SubCell"/>
</dbReference>
<accession>A0A6J1C5W0</accession>
<dbReference type="OrthoDB" id="1055148at2759"/>
<comment type="subcellular location">
    <subcellularLocation>
        <location evidence="1">Membrane</location>
        <topology evidence="1">Single-pass membrane protein</topology>
    </subcellularLocation>
</comment>
<evidence type="ECO:0000256" key="10">
    <source>
        <dbReference type="ARBA" id="ARBA00023136"/>
    </source>
</evidence>
<dbReference type="GO" id="GO:0016705">
    <property type="term" value="F:oxidoreductase activity, acting on paired donors, with incorporation or reduction of molecular oxygen"/>
    <property type="evidence" value="ECO:0007669"/>
    <property type="project" value="InterPro"/>
</dbReference>
<dbReference type="InterPro" id="IPR002401">
    <property type="entry name" value="Cyt_P450_E_grp-I"/>
</dbReference>
<dbReference type="InterPro" id="IPR050651">
    <property type="entry name" value="Plant_Cytochrome_P450_Monoox"/>
</dbReference>
<gene>
    <name evidence="14" type="primary">LOC111008554</name>
</gene>
<keyword evidence="8" id="KW-0408">Iron</keyword>
<dbReference type="PANTHER" id="PTHR47947">
    <property type="entry name" value="CYTOCHROME P450 82C3-RELATED"/>
    <property type="match status" value="1"/>
</dbReference>
<dbReference type="GO" id="GO:0020037">
    <property type="term" value="F:heme binding"/>
    <property type="evidence" value="ECO:0007669"/>
    <property type="project" value="InterPro"/>
</dbReference>
<evidence type="ECO:0000256" key="12">
    <source>
        <dbReference type="SAM" id="Phobius"/>
    </source>
</evidence>
<evidence type="ECO:0000313" key="14">
    <source>
        <dbReference type="RefSeq" id="XP_022136984.1"/>
    </source>
</evidence>
<evidence type="ECO:0000256" key="11">
    <source>
        <dbReference type="SAM" id="MobiDB-lite"/>
    </source>
</evidence>
<evidence type="ECO:0000313" key="13">
    <source>
        <dbReference type="Proteomes" id="UP000504603"/>
    </source>
</evidence>
<dbReference type="KEGG" id="mcha:111008554"/>
<evidence type="ECO:0000256" key="4">
    <source>
        <dbReference type="ARBA" id="ARBA00022692"/>
    </source>
</evidence>
<evidence type="ECO:0000256" key="2">
    <source>
        <dbReference type="ARBA" id="ARBA00010617"/>
    </source>
</evidence>
<evidence type="ECO:0000256" key="5">
    <source>
        <dbReference type="ARBA" id="ARBA00022723"/>
    </source>
</evidence>
<keyword evidence="9" id="KW-0503">Monooxygenase</keyword>
<protein>
    <submittedName>
        <fullName evidence="14">Isoflavone 3'-hydroxylase-like</fullName>
    </submittedName>
</protein>
<dbReference type="GeneID" id="111008554"/>
<evidence type="ECO:0000256" key="7">
    <source>
        <dbReference type="ARBA" id="ARBA00023002"/>
    </source>
</evidence>
<keyword evidence="13" id="KW-1185">Reference proteome</keyword>
<evidence type="ECO:0000256" key="3">
    <source>
        <dbReference type="ARBA" id="ARBA00022617"/>
    </source>
</evidence>
<keyword evidence="3" id="KW-0349">Heme</keyword>
<name>A0A6J1C5W0_MOMCH</name>
<keyword evidence="7" id="KW-0560">Oxidoreductase</keyword>
<keyword evidence="4 12" id="KW-0812">Transmembrane</keyword>
<dbReference type="Proteomes" id="UP000504603">
    <property type="component" value="Unplaced"/>
</dbReference>
<dbReference type="PRINTS" id="PR00463">
    <property type="entry name" value="EP450I"/>
</dbReference>
<dbReference type="InterPro" id="IPR036396">
    <property type="entry name" value="Cyt_P450_sf"/>
</dbReference>
<dbReference type="GO" id="GO:0004497">
    <property type="term" value="F:monooxygenase activity"/>
    <property type="evidence" value="ECO:0007669"/>
    <property type="project" value="UniProtKB-KW"/>
</dbReference>
<reference evidence="14" key="1">
    <citation type="submission" date="2025-08" db="UniProtKB">
        <authorList>
            <consortium name="RefSeq"/>
        </authorList>
    </citation>
    <scope>IDENTIFICATION</scope>
    <source>
        <strain evidence="14">OHB3-1</strain>
    </source>
</reference>
<dbReference type="PANTHER" id="PTHR47947:SF62">
    <property type="entry name" value="CYTOCHROME P450, FAMILY 81, SUBFAMILY D, POLYPEPTIDE 5"/>
    <property type="match status" value="1"/>
</dbReference>
<dbReference type="AlphaFoldDB" id="A0A6J1C5W0"/>
<evidence type="ECO:0000256" key="1">
    <source>
        <dbReference type="ARBA" id="ARBA00004167"/>
    </source>
</evidence>
<keyword evidence="5" id="KW-0479">Metal-binding</keyword>
<dbReference type="Pfam" id="PF00067">
    <property type="entry name" value="p450"/>
    <property type="match status" value="1"/>
</dbReference>
<sequence length="405" mass="46483">MESETWFSHFLIPLALLIFALLVVISKLRKVSHKNLPPSPPSFPVIGHLHLLRNPFHRVLHNLSDKYGPILSLTIGSRPVVVITSPTAVQECFTKNDVVFANRPRLLSGKYINYNYTAVGFAPYGPHWRNMRRLATTELLSNHRLNTFLNVRVQELKLWVKNLYRYLVSNDESDNNFVRVEMKSRLNDLSFNTLMRMVSGKRYYGDEVEDVEEAREFREIMKELLRLSGASNPADFLPVLRVFDYQGLEKRMLKANQRSDSFLQRLIDRQRERRSWRRQDEDHGKNMIDGLLSLQESEPQYYSDDIIKGHVLTILAAGTDTTTGTIEWAMSLLLNHPAVMKKAWTEISECVGEHRLVEEADLNKIEPVGAVWGGEESVPRSCARPPGRRTHVGHSDSVLPLGEAR</sequence>